<dbReference type="Proteomes" id="UP000652153">
    <property type="component" value="Unassembled WGS sequence"/>
</dbReference>
<dbReference type="EMBL" id="BMFU01000003">
    <property type="protein sequence ID" value="GGH54716.1"/>
    <property type="molecule type" value="Genomic_DNA"/>
</dbReference>
<dbReference type="SUPFAM" id="SSF53254">
    <property type="entry name" value="Phosphoglycerate mutase-like"/>
    <property type="match status" value="1"/>
</dbReference>
<proteinExistence type="predicted"/>
<reference evidence="2" key="1">
    <citation type="journal article" date="2019" name="Int. J. Syst. Evol. Microbiol.">
        <title>The Global Catalogue of Microorganisms (GCM) 10K type strain sequencing project: providing services to taxonomists for standard genome sequencing and annotation.</title>
        <authorList>
            <consortium name="The Broad Institute Genomics Platform"/>
            <consortium name="The Broad Institute Genome Sequencing Center for Infectious Disease"/>
            <person name="Wu L."/>
            <person name="Ma J."/>
        </authorList>
    </citation>
    <scope>NUCLEOTIDE SEQUENCE [LARGE SCALE GENOMIC DNA]</scope>
    <source>
        <strain evidence="2">CGMCC 1.12770</strain>
    </source>
</reference>
<evidence type="ECO:0000313" key="1">
    <source>
        <dbReference type="EMBL" id="GGH54716.1"/>
    </source>
</evidence>
<dbReference type="PANTHER" id="PTHR48100:SF44">
    <property type="entry name" value="PHOSPHATASE C1620.13-RELATED"/>
    <property type="match status" value="1"/>
</dbReference>
<protein>
    <submittedName>
        <fullName evidence="1">Histidine phosphatase family protein</fullName>
    </submittedName>
</protein>
<accession>A0ABQ1ZCE2</accession>
<keyword evidence="2" id="KW-1185">Reference proteome</keyword>
<evidence type="ECO:0000313" key="2">
    <source>
        <dbReference type="Proteomes" id="UP000652153"/>
    </source>
</evidence>
<name>A0ABQ1ZCE2_9BACL</name>
<dbReference type="Gene3D" id="3.40.50.1240">
    <property type="entry name" value="Phosphoglycerate mutase-like"/>
    <property type="match status" value="1"/>
</dbReference>
<dbReference type="InterPro" id="IPR013078">
    <property type="entry name" value="His_Pase_superF_clade-1"/>
</dbReference>
<comment type="caution">
    <text evidence="1">The sequence shown here is derived from an EMBL/GenBank/DDBJ whole genome shotgun (WGS) entry which is preliminary data.</text>
</comment>
<dbReference type="CDD" id="cd07067">
    <property type="entry name" value="HP_PGM_like"/>
    <property type="match status" value="1"/>
</dbReference>
<sequence>MDITFIRHGHAEHLLNYPSELNRLHPGLTAQGKEQITALCKLIQVKPDDTIVVSPAKRTLETVELLTSSARGRVMISPLVGPRMFPQDSSYTPLGCDQIYSRAEIRRLYPDRQIIDVGVNDWEESINQMHARRFTLLAESLLAWCRKQKGHIFMVSHDGTITNYRMLLGEQGLTRNDFLGEAGYCTIRNV</sequence>
<dbReference type="InterPro" id="IPR050275">
    <property type="entry name" value="PGM_Phosphatase"/>
</dbReference>
<dbReference type="SMART" id="SM00855">
    <property type="entry name" value="PGAM"/>
    <property type="match status" value="1"/>
</dbReference>
<gene>
    <name evidence="1" type="ORF">GCM10008014_23680</name>
</gene>
<dbReference type="Pfam" id="PF00300">
    <property type="entry name" value="His_Phos_1"/>
    <property type="match status" value="1"/>
</dbReference>
<dbReference type="RefSeq" id="WP_188592527.1">
    <property type="nucleotide sequence ID" value="NZ_BMFU01000003.1"/>
</dbReference>
<dbReference type="InterPro" id="IPR029033">
    <property type="entry name" value="His_PPase_superfam"/>
</dbReference>
<organism evidence="1 2">
    <name type="scientific">Paenibacillus silvae</name>
    <dbReference type="NCBI Taxonomy" id="1325358"/>
    <lineage>
        <taxon>Bacteria</taxon>
        <taxon>Bacillati</taxon>
        <taxon>Bacillota</taxon>
        <taxon>Bacilli</taxon>
        <taxon>Bacillales</taxon>
        <taxon>Paenibacillaceae</taxon>
        <taxon>Paenibacillus</taxon>
    </lineage>
</organism>
<dbReference type="PANTHER" id="PTHR48100">
    <property type="entry name" value="BROAD-SPECIFICITY PHOSPHATASE YOR283W-RELATED"/>
    <property type="match status" value="1"/>
</dbReference>